<name>A0ABY6HXN5_9ARCH</name>
<sequence length="474" mass="53858">MKKKTGIAFSAVVILLALFISSFIGIVVADRQRTYHEEFSISKEQYDVSTIEIYNRANNIDIDFIFLPQNSTNILDAFMNCSVIESYLHIPLEISISHRKSGEALKIFIRGSYHEDDYFSKTLSWNYTIKISSDYESYIFDSDTRDANIYLSAKGDFAFEEFKVSTRTGSFAGYLNHTSIKSDISLNSKSGDLLLVADQLEIEGNLYAESESATITLNFWDVIFSKPSKLNMTSDTGSVILFWAQHAKYNNCVDVCLNSNFLSKVKFWCRNEFMRMDLKMITEGTLDFGSKYSGIFNKISENHYQNTNYADQTLDFFKLLVSGKFESDVYIVNCFKPVRYHMVGELLPDGWSKSMSSFRSIAGNYTLMNSDFEITEIQFTNKAVENFDIPSNLNVTIGSLNTTSDSILEASWKLSYKIGSNSGFGSLLPAFNYTVEKSILYLDLFLNFDITRIYPQFTDGNLIINIHPALGVQS</sequence>
<evidence type="ECO:0008006" key="3">
    <source>
        <dbReference type="Google" id="ProtNLM"/>
    </source>
</evidence>
<proteinExistence type="predicted"/>
<accession>A0ABY6HXN5</accession>
<evidence type="ECO:0000313" key="2">
    <source>
        <dbReference type="Proteomes" id="UP001208689"/>
    </source>
</evidence>
<gene>
    <name evidence="1" type="ORF">NEF87_003907</name>
</gene>
<evidence type="ECO:0000313" key="1">
    <source>
        <dbReference type="EMBL" id="UYP47622.1"/>
    </source>
</evidence>
<dbReference type="EMBL" id="CP104013">
    <property type="protein sequence ID" value="UYP47622.1"/>
    <property type="molecule type" value="Genomic_DNA"/>
</dbReference>
<dbReference type="Proteomes" id="UP001208689">
    <property type="component" value="Chromosome"/>
</dbReference>
<reference evidence="1" key="1">
    <citation type="submission" date="2022-09" db="EMBL/GenBank/DDBJ databases">
        <title>Actin cytoskeleton and complex cell architecture in an #Asgard archaeon.</title>
        <authorList>
            <person name="Ponce Toledo R.I."/>
            <person name="Schleper C."/>
            <person name="Rodrigues Oliveira T."/>
            <person name="Wollweber F."/>
            <person name="Xu J."/>
            <person name="Rittmann S."/>
            <person name="Klingl A."/>
            <person name="Pilhofer M."/>
        </authorList>
    </citation>
    <scope>NUCLEOTIDE SEQUENCE</scope>
    <source>
        <strain evidence="1">B-35</strain>
    </source>
</reference>
<keyword evidence="2" id="KW-1185">Reference proteome</keyword>
<organism evidence="1 2">
    <name type="scientific">Candidatus Lokiarchaeum ossiferum</name>
    <dbReference type="NCBI Taxonomy" id="2951803"/>
    <lineage>
        <taxon>Archaea</taxon>
        <taxon>Promethearchaeati</taxon>
        <taxon>Promethearchaeota</taxon>
        <taxon>Promethearchaeia</taxon>
        <taxon>Promethearchaeales</taxon>
        <taxon>Promethearchaeaceae</taxon>
        <taxon>Candidatus Lokiarchaeum</taxon>
    </lineage>
</organism>
<protein>
    <recommendedName>
        <fullName evidence="3">Adhesin domain-containing protein</fullName>
    </recommendedName>
</protein>